<dbReference type="RefSeq" id="WP_182556621.1">
    <property type="nucleotide sequence ID" value="NZ_BPRF01000013.1"/>
</dbReference>
<dbReference type="GO" id="GO:0003677">
    <property type="term" value="F:DNA binding"/>
    <property type="evidence" value="ECO:0007669"/>
    <property type="project" value="UniProtKB-KW"/>
</dbReference>
<dbReference type="SUPFAM" id="SSF56349">
    <property type="entry name" value="DNA breaking-rejoining enzymes"/>
    <property type="match status" value="1"/>
</dbReference>
<dbReference type="AlphaFoldDB" id="A0AA40VCX6"/>
<dbReference type="InterPro" id="IPR002104">
    <property type="entry name" value="Integrase_catalytic"/>
</dbReference>
<dbReference type="Proteomes" id="UP000543554">
    <property type="component" value="Unassembled WGS sequence"/>
</dbReference>
<evidence type="ECO:0000259" key="6">
    <source>
        <dbReference type="PROSITE" id="PS51898"/>
    </source>
</evidence>
<proteinExistence type="inferred from homology"/>
<evidence type="ECO:0000256" key="5">
    <source>
        <dbReference type="SAM" id="MobiDB-lite"/>
    </source>
</evidence>
<name>A0AA40VCX6_9HYPH</name>
<reference evidence="7 8" key="1">
    <citation type="submission" date="2020-08" db="EMBL/GenBank/DDBJ databases">
        <title>Genomic Encyclopedia of Type Strains, Phase IV (KMG-IV): sequencing the most valuable type-strain genomes for metagenomic binning, comparative biology and taxonomic classification.</title>
        <authorList>
            <person name="Goeker M."/>
        </authorList>
    </citation>
    <scope>NUCLEOTIDE SEQUENCE [LARGE SCALE GENOMIC DNA]</scope>
    <source>
        <strain evidence="7 8">DSM 11490</strain>
    </source>
</reference>
<sequence>MPSKKLGKHLEQHGNRIRVVIRVPPSMVARVGRTKLKQTLQTTDPLEAEREKVDVIKRLRAMLTGERVAVVQSSIVAEALEVKRLRDAGELVMVGGGSEEDEYDAEEDAFQAHVDDVEARHGEATAQTFAAIALGIQTPLPALLERMFAEKADLSIGYRDDIKRALGRLEAWCDRTRTPKTVEAITQRVAGRFIHDQFIEPRVSIKTANKDLSALRSYWRWLAKRHGTKENPWLQQSLEAPKQRREEGSAKKRPFTDAEVRILLNGIRTEREREFSKVSALSGLRLEEVAGLRVRDCANGCLRVTDAKTPSGLRTIPAHPGLASIIAKRSKDKAPDAYLFHDLEEQRPGSKRDRSAPVSQAFTRERRRLGVDERASEAQRQSNVDFHSWRRWFVRKAVEGLERGVKGYTPWTIANVVGHKAEDGTLDGVKLPLGMTMGVYAGEASVEAMRACVEAVSLPPVD</sequence>
<dbReference type="InterPro" id="IPR010998">
    <property type="entry name" value="Integrase_recombinase_N"/>
</dbReference>
<dbReference type="Gene3D" id="1.10.443.10">
    <property type="entry name" value="Intergrase catalytic core"/>
    <property type="match status" value="1"/>
</dbReference>
<dbReference type="GO" id="GO:0006310">
    <property type="term" value="P:DNA recombination"/>
    <property type="evidence" value="ECO:0007669"/>
    <property type="project" value="UniProtKB-KW"/>
</dbReference>
<evidence type="ECO:0000313" key="7">
    <source>
        <dbReference type="EMBL" id="MBA8915794.1"/>
    </source>
</evidence>
<evidence type="ECO:0000256" key="4">
    <source>
        <dbReference type="ARBA" id="ARBA00023172"/>
    </source>
</evidence>
<keyword evidence="2" id="KW-0229">DNA integration</keyword>
<evidence type="ECO:0000256" key="2">
    <source>
        <dbReference type="ARBA" id="ARBA00022908"/>
    </source>
</evidence>
<dbReference type="InterPro" id="IPR050090">
    <property type="entry name" value="Tyrosine_recombinase_XerCD"/>
</dbReference>
<accession>A0AA40VCX6</accession>
<dbReference type="PANTHER" id="PTHR30349:SF41">
    <property type="entry name" value="INTEGRASE_RECOMBINASE PROTEIN MJ0367-RELATED"/>
    <property type="match status" value="1"/>
</dbReference>
<organism evidence="7 8">
    <name type="scientific">Methylorubrum thiocyanatum</name>
    <dbReference type="NCBI Taxonomy" id="47958"/>
    <lineage>
        <taxon>Bacteria</taxon>
        <taxon>Pseudomonadati</taxon>
        <taxon>Pseudomonadota</taxon>
        <taxon>Alphaproteobacteria</taxon>
        <taxon>Hyphomicrobiales</taxon>
        <taxon>Methylobacteriaceae</taxon>
        <taxon>Methylorubrum</taxon>
    </lineage>
</organism>
<feature type="domain" description="Tyr recombinase" evidence="6">
    <location>
        <begin position="250"/>
        <end position="454"/>
    </location>
</feature>
<dbReference type="PROSITE" id="PS51898">
    <property type="entry name" value="TYR_RECOMBINASE"/>
    <property type="match status" value="1"/>
</dbReference>
<keyword evidence="4" id="KW-0233">DNA recombination</keyword>
<dbReference type="GO" id="GO:0015074">
    <property type="term" value="P:DNA integration"/>
    <property type="evidence" value="ECO:0007669"/>
    <property type="project" value="UniProtKB-KW"/>
</dbReference>
<dbReference type="InterPro" id="IPR046668">
    <property type="entry name" value="DUF6538"/>
</dbReference>
<evidence type="ECO:0000256" key="1">
    <source>
        <dbReference type="ARBA" id="ARBA00008857"/>
    </source>
</evidence>
<dbReference type="Pfam" id="PF20172">
    <property type="entry name" value="DUF6538"/>
    <property type="match status" value="1"/>
</dbReference>
<gene>
    <name evidence="7" type="ORF">HNR51_004904</name>
</gene>
<evidence type="ECO:0000256" key="3">
    <source>
        <dbReference type="ARBA" id="ARBA00023125"/>
    </source>
</evidence>
<dbReference type="EMBL" id="JACJIB010000010">
    <property type="protein sequence ID" value="MBA8915794.1"/>
    <property type="molecule type" value="Genomic_DNA"/>
</dbReference>
<dbReference type="InterPro" id="IPR011010">
    <property type="entry name" value="DNA_brk_join_enz"/>
</dbReference>
<evidence type="ECO:0000313" key="8">
    <source>
        <dbReference type="Proteomes" id="UP000543554"/>
    </source>
</evidence>
<dbReference type="InterPro" id="IPR013762">
    <property type="entry name" value="Integrase-like_cat_sf"/>
</dbReference>
<feature type="compositionally biased region" description="Basic and acidic residues" evidence="5">
    <location>
        <begin position="344"/>
        <end position="355"/>
    </location>
</feature>
<protein>
    <submittedName>
        <fullName evidence="7">Integrase</fullName>
    </submittedName>
</protein>
<keyword evidence="8" id="KW-1185">Reference proteome</keyword>
<comment type="similarity">
    <text evidence="1">Belongs to the 'phage' integrase family.</text>
</comment>
<feature type="region of interest" description="Disordered" evidence="5">
    <location>
        <begin position="232"/>
        <end position="252"/>
    </location>
</feature>
<comment type="caution">
    <text evidence="7">The sequence shown here is derived from an EMBL/GenBank/DDBJ whole genome shotgun (WGS) entry which is preliminary data.</text>
</comment>
<feature type="region of interest" description="Disordered" evidence="5">
    <location>
        <begin position="344"/>
        <end position="364"/>
    </location>
</feature>
<dbReference type="PANTHER" id="PTHR30349">
    <property type="entry name" value="PHAGE INTEGRASE-RELATED"/>
    <property type="match status" value="1"/>
</dbReference>
<dbReference type="Gene3D" id="1.10.150.130">
    <property type="match status" value="1"/>
</dbReference>
<feature type="compositionally biased region" description="Basic and acidic residues" evidence="5">
    <location>
        <begin position="241"/>
        <end position="252"/>
    </location>
</feature>
<keyword evidence="3" id="KW-0238">DNA-binding</keyword>